<comment type="similarity">
    <text evidence="1">Belongs to the bacterial solute-binding protein 1 family.</text>
</comment>
<protein>
    <submittedName>
        <fullName evidence="5">Extracellular solute-binding protein</fullName>
    </submittedName>
</protein>
<dbReference type="EMBL" id="SRRO01000001">
    <property type="protein sequence ID" value="TGN62849.1"/>
    <property type="molecule type" value="Genomic_DNA"/>
</dbReference>
<dbReference type="GO" id="GO:1901982">
    <property type="term" value="F:maltose binding"/>
    <property type="evidence" value="ECO:0007669"/>
    <property type="project" value="TreeGrafter"/>
</dbReference>
<sequence>MSHTSTSRSRHIALTTAVVAGLALTACSAESEGSGATTKDGVTTLSLWTHNGGNEAELAINERVVEEFNASHDDIKVEIESFPQDAYNDAVTAAAAADKLPCVLDIDAPNVPNWAWAGYLEPLGLSDDLFDGQLESTLGVVDDEVYSFGHYDVALNLVTRRSTLEKYDIRVPDMDQPWTAEEFDEALAKIKAGGEYAYPFDLGTAGGGEWIPYAYSPMLQSFGGDLIDRDGYTTAEGVLNGPEALDWATWTTGVVEKGYAARKSGADATLDFVNGKTAIMWSGSWAAVPVTEKYGDDALFLPPVDFGNGPKIGGGSWQWGLSSDCPALDAAREYLEFSAKTEYYVDYATELSLIPAKEEAAAEVPDFAPDGRFRDFYDYASEYAVLRPVTPAYPFISSTFQKAYADILAGGDPQQVLDKAVSDIDTNIQQNGDYEF</sequence>
<evidence type="ECO:0000313" key="6">
    <source>
        <dbReference type="Proteomes" id="UP000297496"/>
    </source>
</evidence>
<dbReference type="GO" id="GO:0042956">
    <property type="term" value="P:maltodextrin transmembrane transport"/>
    <property type="evidence" value="ECO:0007669"/>
    <property type="project" value="TreeGrafter"/>
</dbReference>
<evidence type="ECO:0000256" key="4">
    <source>
        <dbReference type="SAM" id="SignalP"/>
    </source>
</evidence>
<dbReference type="PANTHER" id="PTHR30061">
    <property type="entry name" value="MALTOSE-BINDING PERIPLASMIC PROTEIN"/>
    <property type="match status" value="1"/>
</dbReference>
<accession>A0A4Z1CLZ1</accession>
<comment type="caution">
    <text evidence="5">The sequence shown here is derived from an EMBL/GenBank/DDBJ whole genome shotgun (WGS) entry which is preliminary data.</text>
</comment>
<dbReference type="OrthoDB" id="6416561at2"/>
<feature type="chain" id="PRO_5021259688" evidence="4">
    <location>
        <begin position="29"/>
        <end position="436"/>
    </location>
</feature>
<name>A0A4Z1CLZ1_9ACTN</name>
<dbReference type="PANTHER" id="PTHR30061:SF50">
    <property type="entry name" value="MALTOSE_MALTODEXTRIN-BINDING PERIPLASMIC PROTEIN"/>
    <property type="match status" value="1"/>
</dbReference>
<evidence type="ECO:0000256" key="1">
    <source>
        <dbReference type="ARBA" id="ARBA00008520"/>
    </source>
</evidence>
<evidence type="ECO:0000256" key="3">
    <source>
        <dbReference type="ARBA" id="ARBA00022729"/>
    </source>
</evidence>
<keyword evidence="2" id="KW-0813">Transport</keyword>
<dbReference type="RefSeq" id="WP_135837392.1">
    <property type="nucleotide sequence ID" value="NZ_SRRO01000001.1"/>
</dbReference>
<dbReference type="SUPFAM" id="SSF53850">
    <property type="entry name" value="Periplasmic binding protein-like II"/>
    <property type="match status" value="1"/>
</dbReference>
<dbReference type="GO" id="GO:0055052">
    <property type="term" value="C:ATP-binding cassette (ABC) transporter complex, substrate-binding subunit-containing"/>
    <property type="evidence" value="ECO:0007669"/>
    <property type="project" value="TreeGrafter"/>
</dbReference>
<evidence type="ECO:0000313" key="5">
    <source>
        <dbReference type="EMBL" id="TGN62849.1"/>
    </source>
</evidence>
<keyword evidence="3 4" id="KW-0732">Signal</keyword>
<dbReference type="AlphaFoldDB" id="A0A4Z1CLZ1"/>
<keyword evidence="6" id="KW-1185">Reference proteome</keyword>
<reference evidence="5 6" key="1">
    <citation type="submission" date="2019-04" db="EMBL/GenBank/DDBJ databases">
        <title>Three New Species of Nocardioides, Nocardioides euryhalodurans sp. nov., Nocardioides seonyuensis sp. nov. and Nocardioides eburneoflavus sp. nov. Isolated from Soil.</title>
        <authorList>
            <person name="Roh S.G."/>
            <person name="Lee C."/>
            <person name="Kim M.-K."/>
            <person name="Kim S.B."/>
        </authorList>
    </citation>
    <scope>NUCLEOTIDE SEQUENCE [LARGE SCALE GENOMIC DNA]</scope>
    <source>
        <strain evidence="5 6">MMS17-SY213</strain>
    </source>
</reference>
<dbReference type="GO" id="GO:0015768">
    <property type="term" value="P:maltose transport"/>
    <property type="evidence" value="ECO:0007669"/>
    <property type="project" value="TreeGrafter"/>
</dbReference>
<dbReference type="Gene3D" id="3.40.190.10">
    <property type="entry name" value="Periplasmic binding protein-like II"/>
    <property type="match status" value="1"/>
</dbReference>
<proteinExistence type="inferred from homology"/>
<dbReference type="Proteomes" id="UP000297496">
    <property type="component" value="Unassembled WGS sequence"/>
</dbReference>
<gene>
    <name evidence="5" type="ORF">EXE59_01970</name>
</gene>
<evidence type="ECO:0000256" key="2">
    <source>
        <dbReference type="ARBA" id="ARBA00022448"/>
    </source>
</evidence>
<dbReference type="Pfam" id="PF13416">
    <property type="entry name" value="SBP_bac_8"/>
    <property type="match status" value="1"/>
</dbReference>
<organism evidence="5 6">
    <name type="scientific">Nocardioides eburneiflavus</name>
    <dbReference type="NCBI Taxonomy" id="2518372"/>
    <lineage>
        <taxon>Bacteria</taxon>
        <taxon>Bacillati</taxon>
        <taxon>Actinomycetota</taxon>
        <taxon>Actinomycetes</taxon>
        <taxon>Propionibacteriales</taxon>
        <taxon>Nocardioidaceae</taxon>
        <taxon>Nocardioides</taxon>
    </lineage>
</organism>
<dbReference type="InterPro" id="IPR006059">
    <property type="entry name" value="SBP"/>
</dbReference>
<feature type="signal peptide" evidence="4">
    <location>
        <begin position="1"/>
        <end position="28"/>
    </location>
</feature>